<evidence type="ECO:0000313" key="2">
    <source>
        <dbReference type="Proteomes" id="UP000826212"/>
    </source>
</evidence>
<dbReference type="Proteomes" id="UP000826212">
    <property type="component" value="Chromosome"/>
</dbReference>
<gene>
    <name evidence="1" type="ORF">K4L44_05230</name>
</gene>
<organism evidence="1 2">
    <name type="scientific">Halosquirtibacter laminarini</name>
    <dbReference type="NCBI Taxonomy" id="3374600"/>
    <lineage>
        <taxon>Bacteria</taxon>
        <taxon>Pseudomonadati</taxon>
        <taxon>Bacteroidota</taxon>
        <taxon>Bacteroidia</taxon>
        <taxon>Marinilabiliales</taxon>
        <taxon>Prolixibacteraceae</taxon>
        <taxon>Halosquirtibacter</taxon>
    </lineage>
</organism>
<name>A0AC61NHT4_9BACT</name>
<protein>
    <submittedName>
        <fullName evidence="1">Sulfatase-like hydrolase/transferase</fullName>
    </submittedName>
</protein>
<proteinExistence type="predicted"/>
<sequence>MNLMKNFVPMLLLGAVGCNKSTEPAKQRPNVIVILTDDMGYQDVGFNGCKDIPTPNIDRVANEGVCFTNGYVSYSVCGPSRAGLLTGRYQERFGFGRNPLFTPNDSNQGVPLSEEMIPATLKREGYRSMALGKWHLGTTPELHPRSRGFDEFFGFLGGGHMYFPKNLNLDDYLDVNSQSATYRTKILHNGERVREKVYLTDAFSREAVSFIDKSSKEPFFLYLAYNAPHMPLQVTKKYLDRFSHIKNRRRRKYAAMVSAVDDGVGNILAKLKEKGIEDNTIVFFLSDNGGPEKYNASNNGVLRDGKRSLYEGGVHVPFAMRWPAQIKGGQVYNKPVISLDIFATAVAYSGAKPKNPLDGVNIVPYITGEKKGTPHEQLAWRTFDTGSYALRCGDKKIIKVGDQPQEIYNLKQDIGETTPLDNVSDQERSALKDRVDSWQSELKDPVFIGLHHGDEYDKLHPERWVYKKRIGNTYYIDPVNGSDDNRGFNKETALKSFDRFKRVILLPGDTVKVKYDANILTSISFKDVQGKAGNPIVFTHYGFPKGAKKDSSALNKILSPHGKYIEIIR</sequence>
<accession>A0AC61NHT4</accession>
<keyword evidence="2" id="KW-1185">Reference proteome</keyword>
<reference evidence="1" key="1">
    <citation type="submission" date="2021-08" db="EMBL/GenBank/DDBJ databases">
        <title>Novel anaerobic bacterium isolated from sea squirt in East Sea, Republic of Korea.</title>
        <authorList>
            <person name="Nguyen T.H."/>
            <person name="Li Z."/>
            <person name="Lee Y.-J."/>
            <person name="Ko J."/>
            <person name="Kim S.-G."/>
        </authorList>
    </citation>
    <scope>NUCLEOTIDE SEQUENCE</scope>
    <source>
        <strain evidence="1">KCTC 25031</strain>
    </source>
</reference>
<dbReference type="EMBL" id="CP081303">
    <property type="protein sequence ID" value="QZE15238.1"/>
    <property type="molecule type" value="Genomic_DNA"/>
</dbReference>
<evidence type="ECO:0000313" key="1">
    <source>
        <dbReference type="EMBL" id="QZE15238.1"/>
    </source>
</evidence>